<sequence length="92" mass="10165">MHLRYGCENPLLYSSPPIKVNLLARSLIALASLGSCGRVLSFKNASSSSFQLEEMVPIKTSSLMVSTSRRPWLNKVMHQLFRGVNELANLAS</sequence>
<organism evidence="1">
    <name type="scientific">Sesamum angustifolium</name>
    <dbReference type="NCBI Taxonomy" id="2727405"/>
    <lineage>
        <taxon>Eukaryota</taxon>
        <taxon>Viridiplantae</taxon>
        <taxon>Streptophyta</taxon>
        <taxon>Embryophyta</taxon>
        <taxon>Tracheophyta</taxon>
        <taxon>Spermatophyta</taxon>
        <taxon>Magnoliopsida</taxon>
        <taxon>eudicotyledons</taxon>
        <taxon>Gunneridae</taxon>
        <taxon>Pentapetalae</taxon>
        <taxon>asterids</taxon>
        <taxon>lamiids</taxon>
        <taxon>Lamiales</taxon>
        <taxon>Pedaliaceae</taxon>
        <taxon>Sesamum</taxon>
    </lineage>
</organism>
<proteinExistence type="predicted"/>
<protein>
    <submittedName>
        <fullName evidence="1">Uncharacterized protein</fullName>
    </submittedName>
</protein>
<reference evidence="1" key="1">
    <citation type="submission" date="2020-06" db="EMBL/GenBank/DDBJ databases">
        <authorList>
            <person name="Li T."/>
            <person name="Hu X."/>
            <person name="Zhang T."/>
            <person name="Song X."/>
            <person name="Zhang H."/>
            <person name="Dai N."/>
            <person name="Sheng W."/>
            <person name="Hou X."/>
            <person name="Wei L."/>
        </authorList>
    </citation>
    <scope>NUCLEOTIDE SEQUENCE</scope>
    <source>
        <strain evidence="1">G01</strain>
        <tissue evidence="1">Leaf</tissue>
    </source>
</reference>
<evidence type="ECO:0000313" key="1">
    <source>
        <dbReference type="EMBL" id="KAL0307571.1"/>
    </source>
</evidence>
<name>A0AAW2KNP8_9LAMI</name>
<accession>A0AAW2KNP8</accession>
<comment type="caution">
    <text evidence="1">The sequence shown here is derived from an EMBL/GenBank/DDBJ whole genome shotgun (WGS) entry which is preliminary data.</text>
</comment>
<reference evidence="1" key="2">
    <citation type="journal article" date="2024" name="Plant">
        <title>Genomic evolution and insights into agronomic trait innovations of Sesamum species.</title>
        <authorList>
            <person name="Miao H."/>
            <person name="Wang L."/>
            <person name="Qu L."/>
            <person name="Liu H."/>
            <person name="Sun Y."/>
            <person name="Le M."/>
            <person name="Wang Q."/>
            <person name="Wei S."/>
            <person name="Zheng Y."/>
            <person name="Lin W."/>
            <person name="Duan Y."/>
            <person name="Cao H."/>
            <person name="Xiong S."/>
            <person name="Wang X."/>
            <person name="Wei L."/>
            <person name="Li C."/>
            <person name="Ma Q."/>
            <person name="Ju M."/>
            <person name="Zhao R."/>
            <person name="Li G."/>
            <person name="Mu C."/>
            <person name="Tian Q."/>
            <person name="Mei H."/>
            <person name="Zhang T."/>
            <person name="Gao T."/>
            <person name="Zhang H."/>
        </authorList>
    </citation>
    <scope>NUCLEOTIDE SEQUENCE</scope>
    <source>
        <strain evidence="1">G01</strain>
    </source>
</reference>
<dbReference type="EMBL" id="JACGWK010000093">
    <property type="protein sequence ID" value="KAL0307571.1"/>
    <property type="molecule type" value="Genomic_DNA"/>
</dbReference>
<gene>
    <name evidence="1" type="ORF">Sangu_3021500</name>
</gene>
<dbReference type="AlphaFoldDB" id="A0AAW2KNP8"/>